<dbReference type="Proteomes" id="UP000249377">
    <property type="component" value="Unassembled WGS sequence"/>
</dbReference>
<evidence type="ECO:0000256" key="1">
    <source>
        <dbReference type="SAM" id="MobiDB-lite"/>
    </source>
</evidence>
<accession>A0A328UJZ1</accession>
<protein>
    <submittedName>
        <fullName evidence="2">Uncharacterized protein</fullName>
    </submittedName>
</protein>
<name>A0A328UJZ1_9FIRM</name>
<gene>
    <name evidence="2" type="ORF">DPQ25_06130</name>
</gene>
<proteinExistence type="predicted"/>
<feature type="region of interest" description="Disordered" evidence="1">
    <location>
        <begin position="1"/>
        <end position="27"/>
    </location>
</feature>
<organism evidence="2 3">
    <name type="scientific">Hydrogeniiclostridium mannosilyticum</name>
    <dbReference type="NCBI Taxonomy" id="2764322"/>
    <lineage>
        <taxon>Bacteria</taxon>
        <taxon>Bacillati</taxon>
        <taxon>Bacillota</taxon>
        <taxon>Clostridia</taxon>
        <taxon>Eubacteriales</taxon>
        <taxon>Acutalibacteraceae</taxon>
        <taxon>Hydrogeniiclostridium</taxon>
    </lineage>
</organism>
<dbReference type="RefSeq" id="WP_112332279.1">
    <property type="nucleotide sequence ID" value="NZ_JADPHD010000005.1"/>
</dbReference>
<evidence type="ECO:0000313" key="2">
    <source>
        <dbReference type="EMBL" id="RAQ29863.1"/>
    </source>
</evidence>
<reference evidence="2 3" key="1">
    <citation type="submission" date="2018-06" db="EMBL/GenBank/DDBJ databases">
        <title>Noncontiguous genome sequence of Ruminococcaceae bacterium ASD2818.</title>
        <authorList>
            <person name="Chaplin A.V."/>
            <person name="Sokolova S.R."/>
            <person name="Kochetkova T.O."/>
            <person name="Goltsov A.Y."/>
            <person name="Trofimov D.Y."/>
            <person name="Efimov B.A."/>
        </authorList>
    </citation>
    <scope>NUCLEOTIDE SEQUENCE [LARGE SCALE GENOMIC DNA]</scope>
    <source>
        <strain evidence="2 3">ASD2818</strain>
    </source>
</reference>
<dbReference type="AlphaFoldDB" id="A0A328UJZ1"/>
<evidence type="ECO:0000313" key="3">
    <source>
        <dbReference type="Proteomes" id="UP000249377"/>
    </source>
</evidence>
<sequence length="115" mass="12958">MNERAGTLASQNAEEQKGGVNPEPGFTPPQPLDSFFILAYKKRFVKKSGLKLFRHAGAPQLPTPIPPQFWEDGRHRTQAVPLCQQVTVLSLNLELKLRKQGKNTKFILKVFGLYL</sequence>
<keyword evidence="3" id="KW-1185">Reference proteome</keyword>
<dbReference type="EMBL" id="QLYR01000002">
    <property type="protein sequence ID" value="RAQ29863.1"/>
    <property type="molecule type" value="Genomic_DNA"/>
</dbReference>
<comment type="caution">
    <text evidence="2">The sequence shown here is derived from an EMBL/GenBank/DDBJ whole genome shotgun (WGS) entry which is preliminary data.</text>
</comment>